<dbReference type="OrthoDB" id="10335756at2759"/>
<protein>
    <submittedName>
        <fullName evidence="1">Uncharacterized protein</fullName>
    </submittedName>
</protein>
<dbReference type="EMBL" id="MCOG01000242">
    <property type="protein sequence ID" value="ORY22810.1"/>
    <property type="molecule type" value="Genomic_DNA"/>
</dbReference>
<sequence>NKDLKMFTSVCHSLGIPFIVDDNYLEIKKCGLRNDEHIKKLYGFKNFIENHYVILLLYN</sequence>
<gene>
    <name evidence="1" type="ORF">LY90DRAFT_430435</name>
</gene>
<organism evidence="1 2">
    <name type="scientific">Neocallimastix californiae</name>
    <dbReference type="NCBI Taxonomy" id="1754190"/>
    <lineage>
        <taxon>Eukaryota</taxon>
        <taxon>Fungi</taxon>
        <taxon>Fungi incertae sedis</taxon>
        <taxon>Chytridiomycota</taxon>
        <taxon>Chytridiomycota incertae sedis</taxon>
        <taxon>Neocallimastigomycetes</taxon>
        <taxon>Neocallimastigales</taxon>
        <taxon>Neocallimastigaceae</taxon>
        <taxon>Neocallimastix</taxon>
    </lineage>
</organism>
<proteinExistence type="predicted"/>
<accession>A0A1Y2AKI2</accession>
<evidence type="ECO:0000313" key="1">
    <source>
        <dbReference type="EMBL" id="ORY22810.1"/>
    </source>
</evidence>
<evidence type="ECO:0000313" key="2">
    <source>
        <dbReference type="Proteomes" id="UP000193920"/>
    </source>
</evidence>
<dbReference type="AlphaFoldDB" id="A0A1Y2AKI2"/>
<feature type="non-terminal residue" evidence="1">
    <location>
        <position position="1"/>
    </location>
</feature>
<reference evidence="1 2" key="1">
    <citation type="submission" date="2016-08" db="EMBL/GenBank/DDBJ databases">
        <title>A Parts List for Fungal Cellulosomes Revealed by Comparative Genomics.</title>
        <authorList>
            <consortium name="DOE Joint Genome Institute"/>
            <person name="Haitjema C.H."/>
            <person name="Gilmore S.P."/>
            <person name="Henske J.K."/>
            <person name="Solomon K.V."/>
            <person name="De Groot R."/>
            <person name="Kuo A."/>
            <person name="Mondo S.J."/>
            <person name="Salamov A.A."/>
            <person name="Labutti K."/>
            <person name="Zhao Z."/>
            <person name="Chiniquy J."/>
            <person name="Barry K."/>
            <person name="Brewer H.M."/>
            <person name="Purvine S.O."/>
            <person name="Wright A.T."/>
            <person name="Boxma B."/>
            <person name="Van Alen T."/>
            <person name="Hackstein J.H."/>
            <person name="Baker S.E."/>
            <person name="Grigoriev I.V."/>
            <person name="O'Malley M.A."/>
        </authorList>
    </citation>
    <scope>NUCLEOTIDE SEQUENCE [LARGE SCALE GENOMIC DNA]</scope>
    <source>
        <strain evidence="1 2">G1</strain>
    </source>
</reference>
<keyword evidence="2" id="KW-1185">Reference proteome</keyword>
<comment type="caution">
    <text evidence="1">The sequence shown here is derived from an EMBL/GenBank/DDBJ whole genome shotgun (WGS) entry which is preliminary data.</text>
</comment>
<name>A0A1Y2AKI2_9FUNG</name>
<dbReference type="Proteomes" id="UP000193920">
    <property type="component" value="Unassembled WGS sequence"/>
</dbReference>